<dbReference type="AlphaFoldDB" id="A0AAE4AWG6"/>
<sequence>MKLDFLIRWAERHRGLRSISIARAPDGDAWQVGCLVQGEYAARYNEGRDPIEAMEKALRSLPRKENGEDDDVV</sequence>
<keyword evidence="2" id="KW-1185">Reference proteome</keyword>
<dbReference type="EMBL" id="JAUSUL010000008">
    <property type="protein sequence ID" value="MDQ0317744.1"/>
    <property type="molecule type" value="Genomic_DNA"/>
</dbReference>
<evidence type="ECO:0000313" key="2">
    <source>
        <dbReference type="Proteomes" id="UP001229244"/>
    </source>
</evidence>
<comment type="caution">
    <text evidence="1">The sequence shown here is derived from an EMBL/GenBank/DDBJ whole genome shotgun (WGS) entry which is preliminary data.</text>
</comment>
<name>A0AAE4AWG6_9HYPH</name>
<dbReference type="Proteomes" id="UP001229244">
    <property type="component" value="Unassembled WGS sequence"/>
</dbReference>
<evidence type="ECO:0000313" key="1">
    <source>
        <dbReference type="EMBL" id="MDQ0317744.1"/>
    </source>
</evidence>
<protein>
    <submittedName>
        <fullName evidence="1">Uncharacterized protein</fullName>
    </submittedName>
</protein>
<gene>
    <name evidence="1" type="ORF">J2S73_004231</name>
</gene>
<reference evidence="1" key="1">
    <citation type="submission" date="2023-07" db="EMBL/GenBank/DDBJ databases">
        <title>Genomic Encyclopedia of Type Strains, Phase IV (KMG-IV): sequencing the most valuable type-strain genomes for metagenomic binning, comparative biology and taxonomic classification.</title>
        <authorList>
            <person name="Goeker M."/>
        </authorList>
    </citation>
    <scope>NUCLEOTIDE SEQUENCE</scope>
    <source>
        <strain evidence="1">DSM 21202</strain>
    </source>
</reference>
<dbReference type="RefSeq" id="WP_306887671.1">
    <property type="nucleotide sequence ID" value="NZ_JAUSUL010000008.1"/>
</dbReference>
<organism evidence="1 2">
    <name type="scientific">Amorphus orientalis</name>
    <dbReference type="NCBI Taxonomy" id="649198"/>
    <lineage>
        <taxon>Bacteria</taxon>
        <taxon>Pseudomonadati</taxon>
        <taxon>Pseudomonadota</taxon>
        <taxon>Alphaproteobacteria</taxon>
        <taxon>Hyphomicrobiales</taxon>
        <taxon>Amorphaceae</taxon>
        <taxon>Amorphus</taxon>
    </lineage>
</organism>
<accession>A0AAE4AWG6</accession>
<proteinExistence type="predicted"/>